<evidence type="ECO:0000256" key="3">
    <source>
        <dbReference type="ARBA" id="ARBA00022859"/>
    </source>
</evidence>
<dbReference type="AlphaFoldDB" id="A0A9F2REL5"/>
<proteinExistence type="predicted"/>
<dbReference type="SUPFAM" id="SSF54452">
    <property type="entry name" value="MHC antigen-recognition domain"/>
    <property type="match status" value="1"/>
</dbReference>
<protein>
    <submittedName>
        <fullName evidence="12">HLA class II histocompatibility antigen, DRB1-11 beta chain-like</fullName>
    </submittedName>
</protein>
<keyword evidence="2" id="KW-0812">Transmembrane</keyword>
<dbReference type="Pfam" id="PF00969">
    <property type="entry name" value="MHC_II_beta"/>
    <property type="match status" value="1"/>
</dbReference>
<sequence length="124" mass="14412">MGPSSTGSWERWALDSLLTAAPPPPPPPAHFLHQWTCECHFFNGTQRVWFLKSFFYDRQEFVRFDSDLGRFVAITPLGQVDADKWNSNQDILLDVKAAIDYFCRHNYGVYNYKAAKRARLIGRR</sequence>
<keyword evidence="5" id="KW-1064">Adaptive immunity</keyword>
<evidence type="ECO:0000256" key="4">
    <source>
        <dbReference type="ARBA" id="ARBA00022989"/>
    </source>
</evidence>
<dbReference type="KEGG" id="pbi:103063007"/>
<gene>
    <name evidence="12" type="primary">LOC103063007</name>
</gene>
<evidence type="ECO:0000256" key="6">
    <source>
        <dbReference type="ARBA" id="ARBA00023136"/>
    </source>
</evidence>
<keyword evidence="11" id="KW-1185">Reference proteome</keyword>
<keyword evidence="8" id="KW-0325">Glycoprotein</keyword>
<dbReference type="OrthoDB" id="10043043at2759"/>
<evidence type="ECO:0000256" key="7">
    <source>
        <dbReference type="ARBA" id="ARBA00023157"/>
    </source>
</evidence>
<dbReference type="Gene3D" id="3.10.320.10">
    <property type="entry name" value="Class II Histocompatibility Antigen, M Beta Chain, Chain B, domain 1"/>
    <property type="match status" value="1"/>
</dbReference>
<evidence type="ECO:0000256" key="5">
    <source>
        <dbReference type="ARBA" id="ARBA00023130"/>
    </source>
</evidence>
<dbReference type="GO" id="GO:0002250">
    <property type="term" value="P:adaptive immune response"/>
    <property type="evidence" value="ECO:0007669"/>
    <property type="project" value="UniProtKB-KW"/>
</dbReference>
<comment type="subcellular location">
    <subcellularLocation>
        <location evidence="1">Membrane</location>
        <topology evidence="1">Single-pass type I membrane protein</topology>
    </subcellularLocation>
</comment>
<evidence type="ECO:0000313" key="11">
    <source>
        <dbReference type="Proteomes" id="UP000695026"/>
    </source>
</evidence>
<keyword evidence="3" id="KW-0391">Immunity</keyword>
<dbReference type="OMA" id="YIRRTIY"/>
<dbReference type="SMART" id="SM00921">
    <property type="entry name" value="MHC_II_beta"/>
    <property type="match status" value="1"/>
</dbReference>
<dbReference type="FunFam" id="3.10.320.10:FF:000001">
    <property type="entry name" value="HLA class II histocompatibility antigen, DRB1-1 beta chain"/>
    <property type="match status" value="1"/>
</dbReference>
<keyword evidence="6" id="KW-0472">Membrane</keyword>
<evidence type="ECO:0000256" key="8">
    <source>
        <dbReference type="ARBA" id="ARBA00023180"/>
    </source>
</evidence>
<dbReference type="GO" id="GO:0002504">
    <property type="term" value="P:antigen processing and presentation of peptide or polysaccharide antigen via MHC class II"/>
    <property type="evidence" value="ECO:0007669"/>
    <property type="project" value="UniProtKB-KW"/>
</dbReference>
<evidence type="ECO:0000259" key="10">
    <source>
        <dbReference type="SMART" id="SM00921"/>
    </source>
</evidence>
<dbReference type="InterPro" id="IPR014745">
    <property type="entry name" value="MHC_II_a/b_N"/>
</dbReference>
<reference evidence="12" key="1">
    <citation type="submission" date="2025-08" db="UniProtKB">
        <authorList>
            <consortium name="RefSeq"/>
        </authorList>
    </citation>
    <scope>IDENTIFICATION</scope>
    <source>
        <tissue evidence="12">Liver</tissue>
    </source>
</reference>
<dbReference type="GO" id="GO:0042613">
    <property type="term" value="C:MHC class II protein complex"/>
    <property type="evidence" value="ECO:0007669"/>
    <property type="project" value="UniProtKB-KW"/>
</dbReference>
<accession>A0A9F2REL5</accession>
<dbReference type="InterPro" id="IPR050160">
    <property type="entry name" value="MHC/Immunoglobulin"/>
</dbReference>
<evidence type="ECO:0000256" key="9">
    <source>
        <dbReference type="ARBA" id="ARBA00023182"/>
    </source>
</evidence>
<feature type="non-terminal residue" evidence="12">
    <location>
        <position position="124"/>
    </location>
</feature>
<keyword evidence="9" id="KW-0491">MHC II</keyword>
<dbReference type="Proteomes" id="UP000695026">
    <property type="component" value="Unplaced"/>
</dbReference>
<evidence type="ECO:0000256" key="1">
    <source>
        <dbReference type="ARBA" id="ARBA00004479"/>
    </source>
</evidence>
<dbReference type="InterPro" id="IPR011162">
    <property type="entry name" value="MHC_I/II-like_Ag-recog"/>
</dbReference>
<dbReference type="InterPro" id="IPR000353">
    <property type="entry name" value="MHC_II_b_N"/>
</dbReference>
<organism evidence="11 12">
    <name type="scientific">Python bivittatus</name>
    <name type="common">Burmese python</name>
    <name type="synonym">Python molurus bivittatus</name>
    <dbReference type="NCBI Taxonomy" id="176946"/>
    <lineage>
        <taxon>Eukaryota</taxon>
        <taxon>Metazoa</taxon>
        <taxon>Chordata</taxon>
        <taxon>Craniata</taxon>
        <taxon>Vertebrata</taxon>
        <taxon>Euteleostomi</taxon>
        <taxon>Lepidosauria</taxon>
        <taxon>Squamata</taxon>
        <taxon>Bifurcata</taxon>
        <taxon>Unidentata</taxon>
        <taxon>Episquamata</taxon>
        <taxon>Toxicofera</taxon>
        <taxon>Serpentes</taxon>
        <taxon>Henophidia</taxon>
        <taxon>Pythonidae</taxon>
        <taxon>Python</taxon>
    </lineage>
</organism>
<name>A0A9F2REL5_PYTBI</name>
<dbReference type="PANTHER" id="PTHR19944:SF99">
    <property type="entry name" value="HLA CLASS II HISTOCOMPATIBILITY ANTIGEN, DRB1 BETA CHAIN"/>
    <property type="match status" value="1"/>
</dbReference>
<keyword evidence="4" id="KW-1133">Transmembrane helix</keyword>
<feature type="domain" description="MHC class II beta chain N-terminal" evidence="10">
    <location>
        <begin position="37"/>
        <end position="111"/>
    </location>
</feature>
<keyword evidence="7" id="KW-1015">Disulfide bond</keyword>
<evidence type="ECO:0000313" key="12">
    <source>
        <dbReference type="RefSeq" id="XP_007445402.1"/>
    </source>
</evidence>
<evidence type="ECO:0000256" key="2">
    <source>
        <dbReference type="ARBA" id="ARBA00022692"/>
    </source>
</evidence>
<dbReference type="GeneID" id="103063007"/>
<dbReference type="PANTHER" id="PTHR19944">
    <property type="entry name" value="MHC CLASS II-RELATED"/>
    <property type="match status" value="1"/>
</dbReference>
<dbReference type="RefSeq" id="XP_007445402.1">
    <property type="nucleotide sequence ID" value="XM_007445340.1"/>
</dbReference>